<feature type="chain" id="PRO_5003940315" description="Lipoprotein" evidence="2">
    <location>
        <begin position="24"/>
        <end position="58"/>
    </location>
</feature>
<dbReference type="AlphaFoldDB" id="L0DPE9"/>
<protein>
    <recommendedName>
        <fullName evidence="5">Lipoprotein</fullName>
    </recommendedName>
</protein>
<dbReference type="PROSITE" id="PS51257">
    <property type="entry name" value="PROKAR_LIPOPROTEIN"/>
    <property type="match status" value="1"/>
</dbReference>
<evidence type="ECO:0008006" key="5">
    <source>
        <dbReference type="Google" id="ProtNLM"/>
    </source>
</evidence>
<feature type="region of interest" description="Disordered" evidence="1">
    <location>
        <begin position="25"/>
        <end position="58"/>
    </location>
</feature>
<organism evidence="3 4">
    <name type="scientific">Singulisphaera acidiphila (strain ATCC BAA-1392 / DSM 18658 / VKM B-2454 / MOB10)</name>
    <dbReference type="NCBI Taxonomy" id="886293"/>
    <lineage>
        <taxon>Bacteria</taxon>
        <taxon>Pseudomonadati</taxon>
        <taxon>Planctomycetota</taxon>
        <taxon>Planctomycetia</taxon>
        <taxon>Isosphaerales</taxon>
        <taxon>Isosphaeraceae</taxon>
        <taxon>Singulisphaera</taxon>
    </lineage>
</organism>
<dbReference type="Proteomes" id="UP000010798">
    <property type="component" value="Chromosome"/>
</dbReference>
<keyword evidence="2" id="KW-0732">Signal</keyword>
<name>L0DPE9_SINAD</name>
<evidence type="ECO:0000256" key="1">
    <source>
        <dbReference type="SAM" id="MobiDB-lite"/>
    </source>
</evidence>
<gene>
    <name evidence="3" type="ordered locus">Sinac_7083</name>
</gene>
<proteinExistence type="predicted"/>
<sequence length="58" mass="5547">MIRLCAFGLMLAGLAFVFSGCSGEDSGAPAGGVAAPGSPALPGASDAGIDVAKKRPGR</sequence>
<keyword evidence="4" id="KW-1185">Reference proteome</keyword>
<dbReference type="HOGENOM" id="CLU_2976836_0_0_0"/>
<reference evidence="3 4" key="1">
    <citation type="submission" date="2012-02" db="EMBL/GenBank/DDBJ databases">
        <title>Complete sequence of chromosome of Singulisphaera acidiphila DSM 18658.</title>
        <authorList>
            <consortium name="US DOE Joint Genome Institute (JGI-PGF)"/>
            <person name="Lucas S."/>
            <person name="Copeland A."/>
            <person name="Lapidus A."/>
            <person name="Glavina del Rio T."/>
            <person name="Dalin E."/>
            <person name="Tice H."/>
            <person name="Bruce D."/>
            <person name="Goodwin L."/>
            <person name="Pitluck S."/>
            <person name="Peters L."/>
            <person name="Ovchinnikova G."/>
            <person name="Chertkov O."/>
            <person name="Kyrpides N."/>
            <person name="Mavromatis K."/>
            <person name="Ivanova N."/>
            <person name="Brettin T."/>
            <person name="Detter J.C."/>
            <person name="Han C."/>
            <person name="Larimer F."/>
            <person name="Land M."/>
            <person name="Hauser L."/>
            <person name="Markowitz V."/>
            <person name="Cheng J.-F."/>
            <person name="Hugenholtz P."/>
            <person name="Woyke T."/>
            <person name="Wu D."/>
            <person name="Tindall B."/>
            <person name="Pomrenke H."/>
            <person name="Brambilla E."/>
            <person name="Klenk H.-P."/>
            <person name="Eisen J.A."/>
        </authorList>
    </citation>
    <scope>NUCLEOTIDE SEQUENCE [LARGE SCALE GENOMIC DNA]</scope>
    <source>
        <strain evidence="4">ATCC BAA-1392 / DSM 18658 / VKM B-2454 / MOB10</strain>
    </source>
</reference>
<feature type="compositionally biased region" description="Low complexity" evidence="1">
    <location>
        <begin position="26"/>
        <end position="48"/>
    </location>
</feature>
<evidence type="ECO:0000313" key="4">
    <source>
        <dbReference type="Proteomes" id="UP000010798"/>
    </source>
</evidence>
<feature type="signal peptide" evidence="2">
    <location>
        <begin position="1"/>
        <end position="23"/>
    </location>
</feature>
<dbReference type="KEGG" id="saci:Sinac_7083"/>
<dbReference type="EMBL" id="CP003364">
    <property type="protein sequence ID" value="AGA31137.1"/>
    <property type="molecule type" value="Genomic_DNA"/>
</dbReference>
<evidence type="ECO:0000256" key="2">
    <source>
        <dbReference type="SAM" id="SignalP"/>
    </source>
</evidence>
<evidence type="ECO:0000313" key="3">
    <source>
        <dbReference type="EMBL" id="AGA31137.1"/>
    </source>
</evidence>
<accession>L0DPE9</accession>
<dbReference type="RefSeq" id="WP_015250209.1">
    <property type="nucleotide sequence ID" value="NC_019892.1"/>
</dbReference>